<name>A0A6N8L411_9SPHI</name>
<dbReference type="InterPro" id="IPR001296">
    <property type="entry name" value="Glyco_trans_1"/>
</dbReference>
<evidence type="ECO:0000313" key="3">
    <source>
        <dbReference type="EMBL" id="MVZ64037.1"/>
    </source>
</evidence>
<comment type="caution">
    <text evidence="3">The sequence shown here is derived from an EMBL/GenBank/DDBJ whole genome shotgun (WGS) entry which is preliminary data.</text>
</comment>
<dbReference type="EMBL" id="WSQA01000019">
    <property type="protein sequence ID" value="MVZ64037.1"/>
    <property type="molecule type" value="Genomic_DNA"/>
</dbReference>
<dbReference type="Pfam" id="PF00534">
    <property type="entry name" value="Glycos_transf_1"/>
    <property type="match status" value="1"/>
</dbReference>
<dbReference type="Proteomes" id="UP000435036">
    <property type="component" value="Unassembled WGS sequence"/>
</dbReference>
<sequence length="406" mass="45025">MKILIIGTYLPLQCGIATFSHDLYRSLRGKGQDVDVLAISAQADLKYPREVVFSIYRNELSDYKLAALWINSQKYDACIIQHEFGIFGGPAGNFLLTLLKGLKIPVISNLHTVLQEPSAEEYEVIQQLAAGSSMLTVMTQRAISMLQDRYHLPADKLRLIPHGVPEFGITATEAKEYLGLEGKTVMLSFGLLGRSKGFNVAIEAVSKIRDENFVYIILGATHPNVLREEGEKYRNELIQLAADLNLSGKVQFVNKYASDTLLQIYLKACDIYVTPYPHENQMSSGTLSFALGAGAAVISTPYWYAKDLLAEGRGCLFDFNDADALSHCVQQLIDTPSLMQWYRQNALRFGSSMSWSNVGQQQVELIATLLASQSRNKSMEIVRSKAVALGLSFSKKAKGQHQIAKN</sequence>
<keyword evidence="4" id="KW-1185">Reference proteome</keyword>
<dbReference type="OrthoDB" id="9765330at2"/>
<accession>A0A6N8L411</accession>
<feature type="domain" description="Glycosyltransferase subfamily 4-like N-terminal" evidence="2">
    <location>
        <begin position="15"/>
        <end position="164"/>
    </location>
</feature>
<evidence type="ECO:0000259" key="2">
    <source>
        <dbReference type="Pfam" id="PF13439"/>
    </source>
</evidence>
<evidence type="ECO:0000259" key="1">
    <source>
        <dbReference type="Pfam" id="PF00534"/>
    </source>
</evidence>
<dbReference type="PANTHER" id="PTHR12526:SF572">
    <property type="entry name" value="BLL5144 PROTEIN"/>
    <property type="match status" value="1"/>
</dbReference>
<dbReference type="CDD" id="cd03822">
    <property type="entry name" value="GT4_mannosyltransferase-like"/>
    <property type="match status" value="1"/>
</dbReference>
<dbReference type="RefSeq" id="WP_160370755.1">
    <property type="nucleotide sequence ID" value="NZ_WSQA01000019.1"/>
</dbReference>
<reference evidence="3 4" key="1">
    <citation type="submission" date="2019-12" db="EMBL/GenBank/DDBJ databases">
        <authorList>
            <person name="Dong K."/>
        </authorList>
    </citation>
    <scope>NUCLEOTIDE SEQUENCE [LARGE SCALE GENOMIC DNA]</scope>
    <source>
        <strain evidence="3 4">JCM 31225</strain>
    </source>
</reference>
<dbReference type="InterPro" id="IPR028098">
    <property type="entry name" value="Glyco_trans_4-like_N"/>
</dbReference>
<dbReference type="GO" id="GO:0016757">
    <property type="term" value="F:glycosyltransferase activity"/>
    <property type="evidence" value="ECO:0007669"/>
    <property type="project" value="InterPro"/>
</dbReference>
<dbReference type="Pfam" id="PF13439">
    <property type="entry name" value="Glyco_transf_4"/>
    <property type="match status" value="1"/>
</dbReference>
<proteinExistence type="predicted"/>
<dbReference type="PANTHER" id="PTHR12526">
    <property type="entry name" value="GLYCOSYLTRANSFERASE"/>
    <property type="match status" value="1"/>
</dbReference>
<feature type="domain" description="Glycosyl transferase family 1" evidence="1">
    <location>
        <begin position="179"/>
        <end position="346"/>
    </location>
</feature>
<protein>
    <submittedName>
        <fullName evidence="3">Glycosyltransferase</fullName>
    </submittedName>
</protein>
<organism evidence="3 4">
    <name type="scientific">Sphingobacterium humi</name>
    <dbReference type="NCBI Taxonomy" id="1796905"/>
    <lineage>
        <taxon>Bacteria</taxon>
        <taxon>Pseudomonadati</taxon>
        <taxon>Bacteroidota</taxon>
        <taxon>Sphingobacteriia</taxon>
        <taxon>Sphingobacteriales</taxon>
        <taxon>Sphingobacteriaceae</taxon>
        <taxon>Sphingobacterium</taxon>
    </lineage>
</organism>
<dbReference type="AlphaFoldDB" id="A0A6N8L411"/>
<dbReference type="SUPFAM" id="SSF53756">
    <property type="entry name" value="UDP-Glycosyltransferase/glycogen phosphorylase"/>
    <property type="match status" value="1"/>
</dbReference>
<gene>
    <name evidence="3" type="ORF">GQF63_18590</name>
</gene>
<dbReference type="Gene3D" id="3.40.50.2000">
    <property type="entry name" value="Glycogen Phosphorylase B"/>
    <property type="match status" value="2"/>
</dbReference>
<keyword evidence="3" id="KW-0808">Transferase</keyword>
<evidence type="ECO:0000313" key="4">
    <source>
        <dbReference type="Proteomes" id="UP000435036"/>
    </source>
</evidence>